<evidence type="ECO:0000256" key="2">
    <source>
        <dbReference type="ARBA" id="ARBA00023239"/>
    </source>
</evidence>
<dbReference type="SUPFAM" id="SSF51556">
    <property type="entry name" value="Metallo-dependent hydrolases"/>
    <property type="match status" value="1"/>
</dbReference>
<dbReference type="EMBL" id="JAVHNS010000002">
    <property type="protein sequence ID" value="KAK6361628.1"/>
    <property type="molecule type" value="Genomic_DNA"/>
</dbReference>
<reference evidence="5 6" key="1">
    <citation type="submission" date="2019-10" db="EMBL/GenBank/DDBJ databases">
        <authorList>
            <person name="Palmer J.M."/>
        </authorList>
    </citation>
    <scope>NUCLEOTIDE SEQUENCE [LARGE SCALE GENOMIC DNA]</scope>
    <source>
        <strain evidence="5 6">TWF730</strain>
    </source>
</reference>
<proteinExistence type="inferred from homology"/>
<evidence type="ECO:0000256" key="1">
    <source>
        <dbReference type="ARBA" id="ARBA00022793"/>
    </source>
</evidence>
<sequence>MASNPKVVDVHTHVYPPQYVTILKSRSKVPYVRDTTPGQPSRLIILPGEDDPSSESTARGRPIGPEYYDINKKIEFMDTHGIDISVISLANPWLDFLDRDEARGLAMDVNDAINSMCEAHPGRLFAFGALPLSASSDVIVDEIHRLPTLKYTRGVIMGTSGLGKGLDDPELDPVYQALEEENMTIFLHPHYGLPKEVFGPRAAEYGHVLPLALGFPLETTIAVSRMILSGVFDRFPKLSVLLAHSGGTLPFLAGRLESCILHDAHYSGPEAKAESRRSVWDILKSNILLDAVVYSELGVRAAATASGADRVLFGTDHPFFPPLEAAKGEEEEQKWLSVTTNYKAIQDAFGPEKEQAEAVLGGNAIRLLRLTID</sequence>
<dbReference type="AlphaFoldDB" id="A0AAV9VJA3"/>
<dbReference type="Pfam" id="PF04909">
    <property type="entry name" value="Amidohydro_2"/>
    <property type="match status" value="1"/>
</dbReference>
<dbReference type="InterPro" id="IPR006680">
    <property type="entry name" value="Amidohydro-rel"/>
</dbReference>
<organism evidence="5 6">
    <name type="scientific">Orbilia blumenaviensis</name>
    <dbReference type="NCBI Taxonomy" id="1796055"/>
    <lineage>
        <taxon>Eukaryota</taxon>
        <taxon>Fungi</taxon>
        <taxon>Dikarya</taxon>
        <taxon>Ascomycota</taxon>
        <taxon>Pezizomycotina</taxon>
        <taxon>Orbiliomycetes</taxon>
        <taxon>Orbiliales</taxon>
        <taxon>Orbiliaceae</taxon>
        <taxon>Orbilia</taxon>
    </lineage>
</organism>
<dbReference type="GO" id="GO:0016831">
    <property type="term" value="F:carboxy-lyase activity"/>
    <property type="evidence" value="ECO:0007669"/>
    <property type="project" value="UniProtKB-KW"/>
</dbReference>
<gene>
    <name evidence="5" type="ORF">TWF730_005346</name>
</gene>
<keyword evidence="1 3" id="KW-0210">Decarboxylase</keyword>
<protein>
    <recommendedName>
        <fullName evidence="4">Amidohydrolase-related domain-containing protein</fullName>
    </recommendedName>
</protein>
<dbReference type="GO" id="GO:0005829">
    <property type="term" value="C:cytosol"/>
    <property type="evidence" value="ECO:0007669"/>
    <property type="project" value="TreeGrafter"/>
</dbReference>
<evidence type="ECO:0000313" key="6">
    <source>
        <dbReference type="Proteomes" id="UP001373714"/>
    </source>
</evidence>
<name>A0AAV9VJA3_9PEZI</name>
<dbReference type="FunFam" id="3.20.20.140:FF:000055">
    <property type="entry name" value="Uracil-5-carboxylate decarboxylase"/>
    <property type="match status" value="1"/>
</dbReference>
<dbReference type="GO" id="GO:0019748">
    <property type="term" value="P:secondary metabolic process"/>
    <property type="evidence" value="ECO:0007669"/>
    <property type="project" value="TreeGrafter"/>
</dbReference>
<dbReference type="PANTHER" id="PTHR21240:SF28">
    <property type="entry name" value="ISO-OROTATE DECARBOXYLASE (EUROFUNG)"/>
    <property type="match status" value="1"/>
</dbReference>
<dbReference type="InterPro" id="IPR032466">
    <property type="entry name" value="Metal_Hydrolase"/>
</dbReference>
<keyword evidence="2 3" id="KW-0456">Lyase</keyword>
<evidence type="ECO:0000259" key="4">
    <source>
        <dbReference type="Pfam" id="PF04909"/>
    </source>
</evidence>
<dbReference type="Proteomes" id="UP001373714">
    <property type="component" value="Unassembled WGS sequence"/>
</dbReference>
<dbReference type="PANTHER" id="PTHR21240">
    <property type="entry name" value="2-AMINO-3-CARBOXYLMUCONATE-6-SEMIALDEHYDE DECARBOXYLASE"/>
    <property type="match status" value="1"/>
</dbReference>
<comment type="similarity">
    <text evidence="3">Belongs to the metallo-dependent hydrolases superfamily.</text>
</comment>
<dbReference type="Gene3D" id="3.20.20.140">
    <property type="entry name" value="Metal-dependent hydrolases"/>
    <property type="match status" value="1"/>
</dbReference>
<feature type="domain" description="Amidohydrolase-related" evidence="4">
    <location>
        <begin position="8"/>
        <end position="370"/>
    </location>
</feature>
<accession>A0AAV9VJA3</accession>
<evidence type="ECO:0000313" key="5">
    <source>
        <dbReference type="EMBL" id="KAK6361628.1"/>
    </source>
</evidence>
<comment type="caution">
    <text evidence="5">The sequence shown here is derived from an EMBL/GenBank/DDBJ whole genome shotgun (WGS) entry which is preliminary data.</text>
</comment>
<evidence type="ECO:0000256" key="3">
    <source>
        <dbReference type="RuleBase" id="RU366045"/>
    </source>
</evidence>
<dbReference type="InterPro" id="IPR032465">
    <property type="entry name" value="ACMSD"/>
</dbReference>
<dbReference type="GO" id="GO:0016787">
    <property type="term" value="F:hydrolase activity"/>
    <property type="evidence" value="ECO:0007669"/>
    <property type="project" value="InterPro"/>
</dbReference>
<keyword evidence="6" id="KW-1185">Reference proteome</keyword>